<evidence type="ECO:0000313" key="5">
    <source>
        <dbReference type="EMBL" id="ARQ02900.1"/>
    </source>
</evidence>
<keyword evidence="4" id="KW-0732">Signal</keyword>
<dbReference type="InterPro" id="IPR019734">
    <property type="entry name" value="TPR_rpt"/>
</dbReference>
<evidence type="ECO:0000313" key="6">
    <source>
        <dbReference type="Proteomes" id="UP000194137"/>
    </source>
</evidence>
<feature type="compositionally biased region" description="Polar residues" evidence="3">
    <location>
        <begin position="566"/>
        <end position="580"/>
    </location>
</feature>
<dbReference type="STRING" id="1235591.CAK95_11135"/>
<name>A0A1W7A003_9HYPH</name>
<gene>
    <name evidence="5" type="ORF">CAK95_11135</name>
</gene>
<feature type="signal peptide" evidence="4">
    <location>
        <begin position="1"/>
        <end position="27"/>
    </location>
</feature>
<dbReference type="OrthoDB" id="9766710at2"/>
<sequence>MIVSRLIKPAAVAATAFGILMLPGILAAQAPSRQDAARTSTSGNYLAARHAGAQRDAAAASTYYRAALRSDPKNPELLERAFIASLTEGNIDEAVRLAERVLQTKKNDKTARLVLGIRAIKNKQWQSARLNIAQSVRGPVTDLTAALLIAWTQYGSKDPKTAIDVIDRLQGADWYATFKDLHAGMILDIAGKKKDAGKRLEKVQKSDATALRIVEAYGSFLSRHGSKDEALAVFQGFEKALPNHPLIVDEVTKVEAGEKLPPLVQNAQAGAAEVLYGIGSALGRRGGEDLGLAYLQLALYLEPKHPLALLSLADLYEAMKKPQLAIDIYRRVPADSPLHRNAEIQLATNLDSLDKTDEAKLHLKKLIEENPTDREAIMALGNIERSRKNYAECADTYSKAVSLIANPQKPNWLVFYFRGICHERAKNWPAAEADLKKALELYPDQAHVLNYLGYSWVDQGVNLDEGMRMIRRAVEQRPDDGYIVDSLGWAYYRIGNLEEATKHLERAVELKPDDPTINDHLGDAYWKTGRQLEAQFQWQHATALKPEPDELKKIEDKLKNGMPDDNNATTAEQNTKRNGG</sequence>
<dbReference type="Pfam" id="PF13432">
    <property type="entry name" value="TPR_16"/>
    <property type="match status" value="2"/>
</dbReference>
<evidence type="ECO:0000256" key="1">
    <source>
        <dbReference type="ARBA" id="ARBA00022737"/>
    </source>
</evidence>
<proteinExistence type="predicted"/>
<feature type="region of interest" description="Disordered" evidence="3">
    <location>
        <begin position="555"/>
        <end position="580"/>
    </location>
</feature>
<evidence type="ECO:0000256" key="3">
    <source>
        <dbReference type="SAM" id="MobiDB-lite"/>
    </source>
</evidence>
<accession>A0A1W7A003</accession>
<dbReference type="InterPro" id="IPR051012">
    <property type="entry name" value="CellSynth/LPSAsmb/PSIAsmb"/>
</dbReference>
<evidence type="ECO:0000256" key="2">
    <source>
        <dbReference type="ARBA" id="ARBA00022803"/>
    </source>
</evidence>
<dbReference type="InterPro" id="IPR011990">
    <property type="entry name" value="TPR-like_helical_dom_sf"/>
</dbReference>
<evidence type="ECO:0000256" key="4">
    <source>
        <dbReference type="SAM" id="SignalP"/>
    </source>
</evidence>
<keyword evidence="1" id="KW-0677">Repeat</keyword>
<dbReference type="PANTHER" id="PTHR45586">
    <property type="entry name" value="TPR REPEAT-CONTAINING PROTEIN PA4667"/>
    <property type="match status" value="1"/>
</dbReference>
<dbReference type="EMBL" id="CP021112">
    <property type="protein sequence ID" value="ARQ02900.1"/>
    <property type="molecule type" value="Genomic_DNA"/>
</dbReference>
<dbReference type="Pfam" id="PF13174">
    <property type="entry name" value="TPR_6"/>
    <property type="match status" value="1"/>
</dbReference>
<keyword evidence="2" id="KW-0802">TPR repeat</keyword>
<organism evidence="5 6">
    <name type="scientific">Pseudorhodoplanes sinuspersici</name>
    <dbReference type="NCBI Taxonomy" id="1235591"/>
    <lineage>
        <taxon>Bacteria</taxon>
        <taxon>Pseudomonadati</taxon>
        <taxon>Pseudomonadota</taxon>
        <taxon>Alphaproteobacteria</taxon>
        <taxon>Hyphomicrobiales</taxon>
        <taxon>Pseudorhodoplanes</taxon>
    </lineage>
</organism>
<dbReference type="SMART" id="SM00028">
    <property type="entry name" value="TPR"/>
    <property type="match status" value="9"/>
</dbReference>
<keyword evidence="6" id="KW-1185">Reference proteome</keyword>
<dbReference type="PROSITE" id="PS50293">
    <property type="entry name" value="TPR_REGION"/>
    <property type="match status" value="1"/>
</dbReference>
<dbReference type="PROSITE" id="PS50005">
    <property type="entry name" value="TPR"/>
    <property type="match status" value="1"/>
</dbReference>
<protein>
    <submittedName>
        <fullName evidence="5">Uncharacterized protein</fullName>
    </submittedName>
</protein>
<dbReference type="Gene3D" id="1.25.40.10">
    <property type="entry name" value="Tetratricopeptide repeat domain"/>
    <property type="match status" value="4"/>
</dbReference>
<dbReference type="Proteomes" id="UP000194137">
    <property type="component" value="Chromosome"/>
</dbReference>
<dbReference type="SUPFAM" id="SSF48452">
    <property type="entry name" value="TPR-like"/>
    <property type="match status" value="2"/>
</dbReference>
<dbReference type="AlphaFoldDB" id="A0A1W7A003"/>
<dbReference type="PANTHER" id="PTHR45586:SF1">
    <property type="entry name" value="LIPOPOLYSACCHARIDE ASSEMBLY PROTEIN B"/>
    <property type="match status" value="1"/>
</dbReference>
<dbReference type="Pfam" id="PF13414">
    <property type="entry name" value="TPR_11"/>
    <property type="match status" value="1"/>
</dbReference>
<feature type="chain" id="PRO_5043680218" evidence="4">
    <location>
        <begin position="28"/>
        <end position="580"/>
    </location>
</feature>
<dbReference type="KEGG" id="psin:CAK95_11135"/>
<reference evidence="5 6" key="1">
    <citation type="submission" date="2017-05" db="EMBL/GenBank/DDBJ databases">
        <title>Full genome sequence of Pseudorhodoplanes sinuspersici.</title>
        <authorList>
            <person name="Dastgheib S.M.M."/>
            <person name="Shavandi M."/>
            <person name="Tirandaz H."/>
        </authorList>
    </citation>
    <scope>NUCLEOTIDE SEQUENCE [LARGE SCALE GENOMIC DNA]</scope>
    <source>
        <strain evidence="5 6">RIPI110</strain>
    </source>
</reference>